<keyword evidence="2" id="KW-1185">Reference proteome</keyword>
<dbReference type="RefSeq" id="WP_135759097.1">
    <property type="nucleotide sequence ID" value="NZ_RQHW01000010.1"/>
</dbReference>
<protein>
    <submittedName>
        <fullName evidence="1">Uncharacterized protein</fullName>
    </submittedName>
</protein>
<dbReference type="InterPro" id="IPR054221">
    <property type="entry name" value="DUF6941"/>
</dbReference>
<name>A0A4R9M1L8_9LEPT</name>
<accession>A0A4R9M1L8</accession>
<organism evidence="1 2">
    <name type="scientific">Leptospira idonii</name>
    <dbReference type="NCBI Taxonomy" id="1193500"/>
    <lineage>
        <taxon>Bacteria</taxon>
        <taxon>Pseudomonadati</taxon>
        <taxon>Spirochaetota</taxon>
        <taxon>Spirochaetia</taxon>
        <taxon>Leptospirales</taxon>
        <taxon>Leptospiraceae</taxon>
        <taxon>Leptospira</taxon>
    </lineage>
</organism>
<sequence>MPKFVAMAEPVLLSILFADRVITENNNKKGIIGTFDRFMSPSFPVVFPPWALYIAVTNLVGRHDFSISLEIMETGREILPINGDFNSMTLDDVVELTLNLNGVTFPEPGRYNLSVLIDGELIGNRVLKVEKLEQPPS</sequence>
<dbReference type="EMBL" id="RQHW01000010">
    <property type="protein sequence ID" value="TGN20610.1"/>
    <property type="molecule type" value="Genomic_DNA"/>
</dbReference>
<evidence type="ECO:0000313" key="1">
    <source>
        <dbReference type="EMBL" id="TGN20610.1"/>
    </source>
</evidence>
<dbReference type="AlphaFoldDB" id="A0A4R9M1L8"/>
<reference evidence="1" key="1">
    <citation type="journal article" date="2019" name="PLoS Negl. Trop. Dis.">
        <title>Revisiting the worldwide diversity of Leptospira species in the environment.</title>
        <authorList>
            <person name="Vincent A.T."/>
            <person name="Schiettekatte O."/>
            <person name="Bourhy P."/>
            <person name="Veyrier F.J."/>
            <person name="Picardeau M."/>
        </authorList>
    </citation>
    <scope>NUCLEOTIDE SEQUENCE [LARGE SCALE GENOMIC DNA]</scope>
    <source>
        <strain evidence="1">201300427</strain>
    </source>
</reference>
<dbReference type="OrthoDB" id="328621at2"/>
<comment type="caution">
    <text evidence="1">The sequence shown here is derived from an EMBL/GenBank/DDBJ whole genome shotgun (WGS) entry which is preliminary data.</text>
</comment>
<proteinExistence type="predicted"/>
<dbReference type="Pfam" id="PF22091">
    <property type="entry name" value="DUF6941"/>
    <property type="match status" value="1"/>
</dbReference>
<dbReference type="Proteomes" id="UP000298058">
    <property type="component" value="Unassembled WGS sequence"/>
</dbReference>
<gene>
    <name evidence="1" type="ORF">EHS15_03195</name>
</gene>
<evidence type="ECO:0000313" key="2">
    <source>
        <dbReference type="Proteomes" id="UP000298058"/>
    </source>
</evidence>